<dbReference type="GO" id="GO:0004425">
    <property type="term" value="F:indole-3-glycerol-phosphate synthase activity"/>
    <property type="evidence" value="ECO:0007669"/>
    <property type="project" value="UniProtKB-EC"/>
</dbReference>
<sequence>MKLYNTLTRRKEVFQPIHKRWVGLYTCGPTVYNYAHIGNLRTYIFEDILQRTLEEKGYTVKRVMNITDVGHLMDDADEGEDKIAKAARREKKDPWQVAESRALGADCILIIMASLDDTQAAEIEAAATAWGMDSLIEVHDTAELERAQKLSSTLIGINNRDLHSFETTLDTTRRLAKLVEAGRTIVSESGLSTPADLADLARYGARCFLVGEALMRQQDVASATRDLLSAPLTSAGGM</sequence>
<dbReference type="GO" id="GO:0005524">
    <property type="term" value="F:ATP binding"/>
    <property type="evidence" value="ECO:0007669"/>
    <property type="project" value="UniProtKB-KW"/>
</dbReference>
<evidence type="ECO:0000256" key="1">
    <source>
        <dbReference type="ARBA" id="ARBA00001633"/>
    </source>
</evidence>
<dbReference type="GO" id="GO:0000162">
    <property type="term" value="P:L-tryptophan biosynthetic process"/>
    <property type="evidence" value="ECO:0007669"/>
    <property type="project" value="UniProtKB-UniPathway"/>
</dbReference>
<keyword evidence="7" id="KW-0057">Aromatic amino acid biosynthesis</keyword>
<dbReference type="SUPFAM" id="SSF51366">
    <property type="entry name" value="Ribulose-phoshate binding barrel"/>
    <property type="match status" value="1"/>
</dbReference>
<dbReference type="InterPro" id="IPR045186">
    <property type="entry name" value="Indole-3-glycerol_P_synth"/>
</dbReference>
<protein>
    <recommendedName>
        <fullName evidence="3">indole-3-glycerol-phosphate synthase</fullName>
        <ecNumber evidence="3">4.1.1.48</ecNumber>
    </recommendedName>
</protein>
<evidence type="ECO:0000256" key="5">
    <source>
        <dbReference type="ARBA" id="ARBA00022793"/>
    </source>
</evidence>
<evidence type="ECO:0000256" key="6">
    <source>
        <dbReference type="ARBA" id="ARBA00022822"/>
    </source>
</evidence>
<dbReference type="EC" id="4.1.1.48" evidence="3"/>
<dbReference type="EMBL" id="LAZR01065771">
    <property type="protein sequence ID" value="KKK54881.1"/>
    <property type="molecule type" value="Genomic_DNA"/>
</dbReference>
<dbReference type="InterPro" id="IPR011060">
    <property type="entry name" value="RibuloseP-bd_barrel"/>
</dbReference>
<comment type="pathway">
    <text evidence="2">Amino-acid biosynthesis; L-tryptophan biosynthesis; L-tryptophan from chorismate: step 4/5.</text>
</comment>
<dbReference type="UniPathway" id="UPA00035">
    <property type="reaction ID" value="UER00043"/>
</dbReference>
<feature type="domain" description="Indole-3-glycerol phosphate synthase" evidence="9">
    <location>
        <begin position="93"/>
        <end position="227"/>
    </location>
</feature>
<gene>
    <name evidence="10" type="ORF">LCGC14_3080240</name>
</gene>
<evidence type="ECO:0000256" key="3">
    <source>
        <dbReference type="ARBA" id="ARBA00012362"/>
    </source>
</evidence>
<keyword evidence="4" id="KW-0028">Amino-acid biosynthesis</keyword>
<dbReference type="InterPro" id="IPR013798">
    <property type="entry name" value="Indole-3-glycerol_P_synth_dom"/>
</dbReference>
<evidence type="ECO:0000313" key="10">
    <source>
        <dbReference type="EMBL" id="KKK54881.1"/>
    </source>
</evidence>
<dbReference type="PANTHER" id="PTHR22854:SF2">
    <property type="entry name" value="INDOLE-3-GLYCEROL-PHOSPHATE SYNTHASE"/>
    <property type="match status" value="1"/>
</dbReference>
<comment type="catalytic activity">
    <reaction evidence="1">
        <text>1-(2-carboxyphenylamino)-1-deoxy-D-ribulose 5-phosphate + H(+) = (1S,2R)-1-C-(indol-3-yl)glycerol 3-phosphate + CO2 + H2O</text>
        <dbReference type="Rhea" id="RHEA:23476"/>
        <dbReference type="ChEBI" id="CHEBI:15377"/>
        <dbReference type="ChEBI" id="CHEBI:15378"/>
        <dbReference type="ChEBI" id="CHEBI:16526"/>
        <dbReference type="ChEBI" id="CHEBI:58613"/>
        <dbReference type="ChEBI" id="CHEBI:58866"/>
        <dbReference type="EC" id="4.1.1.48"/>
    </reaction>
</comment>
<accession>A0A0F8Z4B1</accession>
<dbReference type="PANTHER" id="PTHR22854">
    <property type="entry name" value="TRYPTOPHAN BIOSYNTHESIS PROTEIN"/>
    <property type="match status" value="1"/>
</dbReference>
<evidence type="ECO:0000256" key="7">
    <source>
        <dbReference type="ARBA" id="ARBA00023141"/>
    </source>
</evidence>
<keyword evidence="5" id="KW-0210">Decarboxylase</keyword>
<name>A0A0F8Z4B1_9ZZZZ</name>
<keyword evidence="6" id="KW-0822">Tryptophan biosynthesis</keyword>
<proteinExistence type="predicted"/>
<dbReference type="CDD" id="cd00331">
    <property type="entry name" value="IGPS"/>
    <property type="match status" value="1"/>
</dbReference>
<evidence type="ECO:0000259" key="9">
    <source>
        <dbReference type="Pfam" id="PF00218"/>
    </source>
</evidence>
<evidence type="ECO:0000256" key="4">
    <source>
        <dbReference type="ARBA" id="ARBA00022605"/>
    </source>
</evidence>
<keyword evidence="8" id="KW-0456">Lyase</keyword>
<dbReference type="SUPFAM" id="SSF52374">
    <property type="entry name" value="Nucleotidylyl transferase"/>
    <property type="match status" value="1"/>
</dbReference>
<dbReference type="Gene3D" id="3.20.20.70">
    <property type="entry name" value="Aldolase class I"/>
    <property type="match status" value="1"/>
</dbReference>
<evidence type="ECO:0000256" key="8">
    <source>
        <dbReference type="ARBA" id="ARBA00023239"/>
    </source>
</evidence>
<evidence type="ECO:0000256" key="2">
    <source>
        <dbReference type="ARBA" id="ARBA00004696"/>
    </source>
</evidence>
<organism evidence="10">
    <name type="scientific">marine sediment metagenome</name>
    <dbReference type="NCBI Taxonomy" id="412755"/>
    <lineage>
        <taxon>unclassified sequences</taxon>
        <taxon>metagenomes</taxon>
        <taxon>ecological metagenomes</taxon>
    </lineage>
</organism>
<reference evidence="10" key="1">
    <citation type="journal article" date="2015" name="Nature">
        <title>Complex archaea that bridge the gap between prokaryotes and eukaryotes.</title>
        <authorList>
            <person name="Spang A."/>
            <person name="Saw J.H."/>
            <person name="Jorgensen S.L."/>
            <person name="Zaremba-Niedzwiedzka K."/>
            <person name="Martijn J."/>
            <person name="Lind A.E."/>
            <person name="van Eijk R."/>
            <person name="Schleper C."/>
            <person name="Guy L."/>
            <person name="Ettema T.J."/>
        </authorList>
    </citation>
    <scope>NUCLEOTIDE SEQUENCE</scope>
</reference>
<dbReference type="GO" id="GO:0016874">
    <property type="term" value="F:ligase activity"/>
    <property type="evidence" value="ECO:0007669"/>
    <property type="project" value="UniProtKB-KW"/>
</dbReference>
<dbReference type="GO" id="GO:0004640">
    <property type="term" value="F:phosphoribosylanthranilate isomerase activity"/>
    <property type="evidence" value="ECO:0007669"/>
    <property type="project" value="TreeGrafter"/>
</dbReference>
<dbReference type="AlphaFoldDB" id="A0A0F8Z4B1"/>
<dbReference type="InterPro" id="IPR013785">
    <property type="entry name" value="Aldolase_TIM"/>
</dbReference>
<comment type="caution">
    <text evidence="10">The sequence shown here is derived from an EMBL/GenBank/DDBJ whole genome shotgun (WGS) entry which is preliminary data.</text>
</comment>
<dbReference type="Pfam" id="PF00218">
    <property type="entry name" value="IGPS"/>
    <property type="match status" value="1"/>
</dbReference>